<evidence type="ECO:0000259" key="2">
    <source>
        <dbReference type="Pfam" id="PF03118"/>
    </source>
</evidence>
<dbReference type="Gene3D" id="1.10.150.20">
    <property type="entry name" value="5' to 3' exonuclease, C-terminal subdomain"/>
    <property type="match status" value="1"/>
</dbReference>
<sequence length="178" mass="18549">MPTTSPGTAPGETVSDLGLPTRAVTALARAGITTTAQLAALTRAELVAVNGLGPGSIAAIRRVVPEPPGRIPATQPRPDSPQLSLAEPGADEEESPHAPSIPSFESLRSTRPRTTVDLIVPATPPPADPTPTAPRPPDYADLWRLGVRVGSTLATLPVRLALRAVQAPARRLRRLVGR</sequence>
<feature type="region of interest" description="Disordered" evidence="1">
    <location>
        <begin position="66"/>
        <end position="112"/>
    </location>
</feature>
<keyword evidence="4" id="KW-1185">Reference proteome</keyword>
<dbReference type="OrthoDB" id="5198143at2"/>
<dbReference type="GO" id="GO:0003899">
    <property type="term" value="F:DNA-directed RNA polymerase activity"/>
    <property type="evidence" value="ECO:0007669"/>
    <property type="project" value="InterPro"/>
</dbReference>
<feature type="domain" description="RNA polymerase alpha subunit C-terminal" evidence="2">
    <location>
        <begin position="13"/>
        <end position="63"/>
    </location>
</feature>
<dbReference type="InterPro" id="IPR011260">
    <property type="entry name" value="RNAP_asu_C"/>
</dbReference>
<gene>
    <name evidence="3" type="ORF">SAMN04488546_0543</name>
</gene>
<dbReference type="Pfam" id="PF03118">
    <property type="entry name" value="RNA_pol_A_CTD"/>
    <property type="match status" value="1"/>
</dbReference>
<dbReference type="EMBL" id="FOIE01000001">
    <property type="protein sequence ID" value="SES79799.1"/>
    <property type="molecule type" value="Genomic_DNA"/>
</dbReference>
<evidence type="ECO:0000313" key="3">
    <source>
        <dbReference type="EMBL" id="SES79799.1"/>
    </source>
</evidence>
<dbReference type="GO" id="GO:0003677">
    <property type="term" value="F:DNA binding"/>
    <property type="evidence" value="ECO:0007669"/>
    <property type="project" value="InterPro"/>
</dbReference>
<organism evidence="3 4">
    <name type="scientific">Geodermatophilus poikilotrophus</name>
    <dbReference type="NCBI Taxonomy" id="1333667"/>
    <lineage>
        <taxon>Bacteria</taxon>
        <taxon>Bacillati</taxon>
        <taxon>Actinomycetota</taxon>
        <taxon>Actinomycetes</taxon>
        <taxon>Geodermatophilales</taxon>
        <taxon>Geodermatophilaceae</taxon>
        <taxon>Geodermatophilus</taxon>
    </lineage>
</organism>
<name>A0A1H9ZDZ1_9ACTN</name>
<evidence type="ECO:0000313" key="4">
    <source>
        <dbReference type="Proteomes" id="UP000198507"/>
    </source>
</evidence>
<dbReference type="SUPFAM" id="SSF47789">
    <property type="entry name" value="C-terminal domain of RNA polymerase alpha subunit"/>
    <property type="match status" value="1"/>
</dbReference>
<protein>
    <submittedName>
        <fullName evidence="3">RNA polymerase, alpha chain C terminal domain</fullName>
    </submittedName>
</protein>
<proteinExistence type="predicted"/>
<dbReference type="RefSeq" id="WP_091438658.1">
    <property type="nucleotide sequence ID" value="NZ_FOIE01000001.1"/>
</dbReference>
<evidence type="ECO:0000256" key="1">
    <source>
        <dbReference type="SAM" id="MobiDB-lite"/>
    </source>
</evidence>
<accession>A0A1H9ZDZ1</accession>
<reference evidence="4" key="1">
    <citation type="submission" date="2016-10" db="EMBL/GenBank/DDBJ databases">
        <authorList>
            <person name="Varghese N."/>
            <person name="Submissions S."/>
        </authorList>
    </citation>
    <scope>NUCLEOTIDE SEQUENCE [LARGE SCALE GENOMIC DNA]</scope>
    <source>
        <strain evidence="4">DSM 44209</strain>
    </source>
</reference>
<dbReference type="GO" id="GO:0006351">
    <property type="term" value="P:DNA-templated transcription"/>
    <property type="evidence" value="ECO:0007669"/>
    <property type="project" value="InterPro"/>
</dbReference>
<dbReference type="AlphaFoldDB" id="A0A1H9ZDZ1"/>
<dbReference type="Proteomes" id="UP000198507">
    <property type="component" value="Unassembled WGS sequence"/>
</dbReference>